<keyword evidence="2" id="KW-1185">Reference proteome</keyword>
<proteinExistence type="predicted"/>
<organism evidence="1 2">
    <name type="scientific">Sporosarcina gallistercoris</name>
    <dbReference type="NCBI Taxonomy" id="2762245"/>
    <lineage>
        <taxon>Bacteria</taxon>
        <taxon>Bacillati</taxon>
        <taxon>Bacillota</taxon>
        <taxon>Bacilli</taxon>
        <taxon>Bacillales</taxon>
        <taxon>Caryophanaceae</taxon>
        <taxon>Sporosarcina</taxon>
    </lineage>
</organism>
<comment type="caution">
    <text evidence="1">The sequence shown here is derived from an EMBL/GenBank/DDBJ whole genome shotgun (WGS) entry which is preliminary data.</text>
</comment>
<name>A0ABR8PI06_9BACL</name>
<evidence type="ECO:0000313" key="2">
    <source>
        <dbReference type="Proteomes" id="UP000659496"/>
    </source>
</evidence>
<reference evidence="1 2" key="1">
    <citation type="submission" date="2020-08" db="EMBL/GenBank/DDBJ databases">
        <title>A Genomic Blueprint of the Chicken Gut Microbiome.</title>
        <authorList>
            <person name="Gilroy R."/>
            <person name="Ravi A."/>
            <person name="Getino M."/>
            <person name="Pursley I."/>
            <person name="Horton D.L."/>
            <person name="Alikhan N.-F."/>
            <person name="Baker D."/>
            <person name="Gharbi K."/>
            <person name="Hall N."/>
            <person name="Watson M."/>
            <person name="Adriaenssens E.M."/>
            <person name="Foster-Nyarko E."/>
            <person name="Jarju S."/>
            <person name="Secka A."/>
            <person name="Antonio M."/>
            <person name="Oren A."/>
            <person name="Chaudhuri R."/>
            <person name="La Ragione R.M."/>
            <person name="Hildebrand F."/>
            <person name="Pallen M.J."/>
        </authorList>
    </citation>
    <scope>NUCLEOTIDE SEQUENCE [LARGE SCALE GENOMIC DNA]</scope>
    <source>
        <strain evidence="1 2">Sa3CUA8</strain>
    </source>
</reference>
<dbReference type="Proteomes" id="UP000659496">
    <property type="component" value="Unassembled WGS sequence"/>
</dbReference>
<dbReference type="EMBL" id="JACSQY010000003">
    <property type="protein sequence ID" value="MBD7907800.1"/>
    <property type="molecule type" value="Genomic_DNA"/>
</dbReference>
<protein>
    <submittedName>
        <fullName evidence="1">Uncharacterized protein</fullName>
    </submittedName>
</protein>
<accession>A0ABR8PI06</accession>
<gene>
    <name evidence="1" type="ORF">H9659_05625</name>
</gene>
<sequence length="46" mass="5169">MTMDQVNEREQLEILTIEQLVCLDPLVSKVDAAFYLSVGRELTLGS</sequence>
<evidence type="ECO:0000313" key="1">
    <source>
        <dbReference type="EMBL" id="MBD7907800.1"/>
    </source>
</evidence>